<organism evidence="2 3">
    <name type="scientific">Microdochium trichocladiopsis</name>
    <dbReference type="NCBI Taxonomy" id="1682393"/>
    <lineage>
        <taxon>Eukaryota</taxon>
        <taxon>Fungi</taxon>
        <taxon>Dikarya</taxon>
        <taxon>Ascomycota</taxon>
        <taxon>Pezizomycotina</taxon>
        <taxon>Sordariomycetes</taxon>
        <taxon>Xylariomycetidae</taxon>
        <taxon>Xylariales</taxon>
        <taxon>Microdochiaceae</taxon>
        <taxon>Microdochium</taxon>
    </lineage>
</organism>
<comment type="caution">
    <text evidence="2">The sequence shown here is derived from an EMBL/GenBank/DDBJ whole genome shotgun (WGS) entry which is preliminary data.</text>
</comment>
<reference evidence="2" key="1">
    <citation type="journal article" date="2021" name="Nat. Commun.">
        <title>Genetic determinants of endophytism in the Arabidopsis root mycobiome.</title>
        <authorList>
            <person name="Mesny F."/>
            <person name="Miyauchi S."/>
            <person name="Thiergart T."/>
            <person name="Pickel B."/>
            <person name="Atanasova L."/>
            <person name="Karlsson M."/>
            <person name="Huettel B."/>
            <person name="Barry K.W."/>
            <person name="Haridas S."/>
            <person name="Chen C."/>
            <person name="Bauer D."/>
            <person name="Andreopoulos W."/>
            <person name="Pangilinan J."/>
            <person name="LaButti K."/>
            <person name="Riley R."/>
            <person name="Lipzen A."/>
            <person name="Clum A."/>
            <person name="Drula E."/>
            <person name="Henrissat B."/>
            <person name="Kohler A."/>
            <person name="Grigoriev I.V."/>
            <person name="Martin F.M."/>
            <person name="Hacquard S."/>
        </authorList>
    </citation>
    <scope>NUCLEOTIDE SEQUENCE</scope>
    <source>
        <strain evidence="2">MPI-CAGE-CH-0230</strain>
    </source>
</reference>
<feature type="region of interest" description="Disordered" evidence="1">
    <location>
        <begin position="209"/>
        <end position="282"/>
    </location>
</feature>
<accession>A0A9P8XRY5</accession>
<evidence type="ECO:0000313" key="3">
    <source>
        <dbReference type="Proteomes" id="UP000756346"/>
    </source>
</evidence>
<keyword evidence="3" id="KW-1185">Reference proteome</keyword>
<protein>
    <submittedName>
        <fullName evidence="2">Uncharacterized protein</fullName>
    </submittedName>
</protein>
<feature type="region of interest" description="Disordered" evidence="1">
    <location>
        <begin position="356"/>
        <end position="447"/>
    </location>
</feature>
<proteinExistence type="predicted"/>
<dbReference type="AlphaFoldDB" id="A0A9P8XRY5"/>
<gene>
    <name evidence="2" type="ORF">B0I36DRAFT_355541</name>
</gene>
<feature type="compositionally biased region" description="Polar residues" evidence="1">
    <location>
        <begin position="234"/>
        <end position="272"/>
    </location>
</feature>
<feature type="region of interest" description="Disordered" evidence="1">
    <location>
        <begin position="77"/>
        <end position="134"/>
    </location>
</feature>
<feature type="compositionally biased region" description="Polar residues" evidence="1">
    <location>
        <begin position="90"/>
        <end position="103"/>
    </location>
</feature>
<dbReference type="RefSeq" id="XP_046005269.1">
    <property type="nucleotide sequence ID" value="XM_046157450.1"/>
</dbReference>
<feature type="compositionally biased region" description="Polar residues" evidence="1">
    <location>
        <begin position="394"/>
        <end position="414"/>
    </location>
</feature>
<evidence type="ECO:0000256" key="1">
    <source>
        <dbReference type="SAM" id="MobiDB-lite"/>
    </source>
</evidence>
<feature type="compositionally biased region" description="Basic residues" evidence="1">
    <location>
        <begin position="650"/>
        <end position="661"/>
    </location>
</feature>
<feature type="region of interest" description="Disordered" evidence="1">
    <location>
        <begin position="611"/>
        <end position="661"/>
    </location>
</feature>
<sequence>MDLRENMTPAQWALGNAYVRLTTARKLLRSTKKIPYSELCEARCIIHVKPSGKAKLANCRFMGPLPISVDLTALQNHHQPATGGGAENIQPDQVGSQTAQEQAHPSPAPTLAADPSVNHRSTESLALSDSEADFEHETLPPAMAPSMTITDISTQYASSTNKMVEMHANPLKNRQVFVMGHHAEPSGSCGQLQELQEADETTIDSQLAHHGNSNTIEGGVASSAGLPRADHDNTVYTSTTATGVHPETTSDIPFSQQVHSFMHHSSNGNDQASEAGGPQLPTHLALGKAKSFRQHRRTNAINDVDAMVKAVGGNVQEFHKEDARQTLERGMGLHRAATVAHKPDAAHNGAQRTFSQAKKQLRSGNVPPESEDAKKARESEQRKQHHRNMAAQKLNGTYNEQDQPSTSQHRMSSTDSEDPFANFSGFSPAAPELNHQNASADSRLGSDPIRRDFSLRAHEEPRVRQLISDIGPSRLSFSNSSRDSAVVEESMAFSERHRASAATAPITYESSPASRSSAMPARVDIPGFNNEQSYNAAVTSMNQLNGASPTQSSAAGTAASGGLCITPSITKKCNNAARKIVGSNFAALSSAAYEARADDRKKSAEIEQKITQRRENAEQGVEDAKAEARRPKTTPYPSELARLEEEARKERFRKKRPDFWW</sequence>
<feature type="compositionally biased region" description="Basic and acidic residues" evidence="1">
    <location>
        <begin position="371"/>
        <end position="382"/>
    </location>
</feature>
<evidence type="ECO:0000313" key="2">
    <source>
        <dbReference type="EMBL" id="KAH7014302.1"/>
    </source>
</evidence>
<feature type="compositionally biased region" description="Basic and acidic residues" evidence="1">
    <location>
        <begin position="611"/>
        <end position="630"/>
    </location>
</feature>
<dbReference type="EMBL" id="JAGTJQ010000013">
    <property type="protein sequence ID" value="KAH7014302.1"/>
    <property type="molecule type" value="Genomic_DNA"/>
</dbReference>
<dbReference type="Proteomes" id="UP000756346">
    <property type="component" value="Unassembled WGS sequence"/>
</dbReference>
<dbReference type="GeneID" id="70186996"/>
<name>A0A9P8XRY5_9PEZI</name>